<dbReference type="GO" id="GO:0016747">
    <property type="term" value="F:acyltransferase activity, transferring groups other than amino-acyl groups"/>
    <property type="evidence" value="ECO:0007669"/>
    <property type="project" value="InterPro"/>
</dbReference>
<name>A0A5D4T1H7_9BACI</name>
<keyword evidence="2" id="KW-0808">Transferase</keyword>
<dbReference type="InterPro" id="IPR000182">
    <property type="entry name" value="GNAT_dom"/>
</dbReference>
<evidence type="ECO:0000259" key="1">
    <source>
        <dbReference type="PROSITE" id="PS51186"/>
    </source>
</evidence>
<gene>
    <name evidence="2" type="ORF">FZC76_04230</name>
</gene>
<dbReference type="OrthoDB" id="2737536at2"/>
<sequence length="262" mass="30323">MNVVKQLEELNYALLQSFSTRLDKPWGVMFWNEDQPDYYDANHARVSELPEKPEKVIDEVISFYEQIQVTPRFYLYNIESLTSFIDLLIEKGFQYEDFPELIQQWDGDVTPLSVNEKITIEKVTATNYAEAVEVECQIEEFGGRSVREKAFETEFNDKRYTHFLLSYDGKPCSTACLFVHGDQGRVESVATIEAYRGKGLVGLLLQRIQQEAQTLQLEKLWIYPITERVEKVYSRYGFTKALTLQTGHAFLGGKGIKEIQGR</sequence>
<dbReference type="InterPro" id="IPR016181">
    <property type="entry name" value="Acyl_CoA_acyltransferase"/>
</dbReference>
<evidence type="ECO:0000313" key="2">
    <source>
        <dbReference type="EMBL" id="TYS69453.1"/>
    </source>
</evidence>
<dbReference type="SUPFAM" id="SSF55729">
    <property type="entry name" value="Acyl-CoA N-acyltransferases (Nat)"/>
    <property type="match status" value="1"/>
</dbReference>
<organism evidence="2 3">
    <name type="scientific">Sutcliffiella horikoshii</name>
    <dbReference type="NCBI Taxonomy" id="79883"/>
    <lineage>
        <taxon>Bacteria</taxon>
        <taxon>Bacillati</taxon>
        <taxon>Bacillota</taxon>
        <taxon>Bacilli</taxon>
        <taxon>Bacillales</taxon>
        <taxon>Bacillaceae</taxon>
        <taxon>Sutcliffiella</taxon>
    </lineage>
</organism>
<dbReference type="EMBL" id="VTEV01000002">
    <property type="protein sequence ID" value="TYS69453.1"/>
    <property type="molecule type" value="Genomic_DNA"/>
</dbReference>
<proteinExistence type="predicted"/>
<dbReference type="CDD" id="cd04301">
    <property type="entry name" value="NAT_SF"/>
    <property type="match status" value="1"/>
</dbReference>
<accession>A0A5D4T1H7</accession>
<dbReference type="Gene3D" id="3.40.630.30">
    <property type="match status" value="1"/>
</dbReference>
<dbReference type="PROSITE" id="PS51186">
    <property type="entry name" value="GNAT"/>
    <property type="match status" value="1"/>
</dbReference>
<evidence type="ECO:0000313" key="3">
    <source>
        <dbReference type="Proteomes" id="UP000322524"/>
    </source>
</evidence>
<comment type="caution">
    <text evidence="2">The sequence shown here is derived from an EMBL/GenBank/DDBJ whole genome shotgun (WGS) entry which is preliminary data.</text>
</comment>
<feature type="domain" description="N-acetyltransferase" evidence="1">
    <location>
        <begin position="118"/>
        <end position="257"/>
    </location>
</feature>
<dbReference type="RefSeq" id="WP_148987033.1">
    <property type="nucleotide sequence ID" value="NZ_VTEV01000002.1"/>
</dbReference>
<dbReference type="AlphaFoldDB" id="A0A5D4T1H7"/>
<reference evidence="2 3" key="1">
    <citation type="submission" date="2019-08" db="EMBL/GenBank/DDBJ databases">
        <title>Bacillus genomes from the desert of Cuatro Cienegas, Coahuila.</title>
        <authorList>
            <person name="Olmedo-Alvarez G."/>
        </authorList>
    </citation>
    <scope>NUCLEOTIDE SEQUENCE [LARGE SCALE GENOMIC DNA]</scope>
    <source>
        <strain evidence="2 3">CH28_1T</strain>
    </source>
</reference>
<dbReference type="Pfam" id="PF00583">
    <property type="entry name" value="Acetyltransf_1"/>
    <property type="match status" value="1"/>
</dbReference>
<protein>
    <submittedName>
        <fullName evidence="2">GNAT family N-acetyltransferase</fullName>
    </submittedName>
</protein>
<dbReference type="Proteomes" id="UP000322524">
    <property type="component" value="Unassembled WGS sequence"/>
</dbReference>